<keyword evidence="2" id="KW-1185">Reference proteome</keyword>
<gene>
    <name evidence="1" type="ORF">ACFSR1_01230</name>
</gene>
<proteinExistence type="predicted"/>
<protein>
    <recommendedName>
        <fullName evidence="3">HNH nuclease domain-containing protein</fullName>
    </recommendedName>
</protein>
<dbReference type="Proteomes" id="UP001597319">
    <property type="component" value="Unassembled WGS sequence"/>
</dbReference>
<dbReference type="Gene3D" id="1.10.30.50">
    <property type="match status" value="1"/>
</dbReference>
<evidence type="ECO:0000313" key="2">
    <source>
        <dbReference type="Proteomes" id="UP001597319"/>
    </source>
</evidence>
<reference evidence="2" key="1">
    <citation type="journal article" date="2019" name="Int. J. Syst. Evol. Microbiol.">
        <title>The Global Catalogue of Microorganisms (GCM) 10K type strain sequencing project: providing services to taxonomists for standard genome sequencing and annotation.</title>
        <authorList>
            <consortium name="The Broad Institute Genomics Platform"/>
            <consortium name="The Broad Institute Genome Sequencing Center for Infectious Disease"/>
            <person name="Wu L."/>
            <person name="Ma J."/>
        </authorList>
    </citation>
    <scope>NUCLEOTIDE SEQUENCE [LARGE SCALE GENOMIC DNA]</scope>
    <source>
        <strain evidence="2">KCTC 52274</strain>
    </source>
</reference>
<evidence type="ECO:0000313" key="1">
    <source>
        <dbReference type="EMBL" id="MFD2561269.1"/>
    </source>
</evidence>
<accession>A0ABW5LBN8</accession>
<sequence>MKLNEHSSFLNNYYTKSNFKLAVYIRAHLREIISNDIDSILIKHKNEFEDLFNKEYVNDKPKVFSEFKKNINEIFNYEKHSSGSGYSFTSALGINTCPYCNRNYITTIGNDKTKFVRADIDHFLPKYKYPYLRLSFYNLIPSCVICNRNAKGRKETSLTNNIHPYIEGFGDDAKFIHRPKNYKDLIGRGNPEIEFNFSKNQSKIKKIKGNIKTFRLTEQYSIHNKELNHLLRLKEAFTETYIDDLIKRYPKLNLTKEEAYYYVFGINHSYLEDEKQPLSKLKRDILEHINMISI</sequence>
<name>A0ABW5LBN8_9FLAO</name>
<organism evidence="1 2">
    <name type="scientific">Aquimarina rubra</name>
    <dbReference type="NCBI Taxonomy" id="1920033"/>
    <lineage>
        <taxon>Bacteria</taxon>
        <taxon>Pseudomonadati</taxon>
        <taxon>Bacteroidota</taxon>
        <taxon>Flavobacteriia</taxon>
        <taxon>Flavobacteriales</taxon>
        <taxon>Flavobacteriaceae</taxon>
        <taxon>Aquimarina</taxon>
    </lineage>
</organism>
<dbReference type="EMBL" id="JBHULE010000002">
    <property type="protein sequence ID" value="MFD2561269.1"/>
    <property type="molecule type" value="Genomic_DNA"/>
</dbReference>
<evidence type="ECO:0008006" key="3">
    <source>
        <dbReference type="Google" id="ProtNLM"/>
    </source>
</evidence>
<comment type="caution">
    <text evidence="1">The sequence shown here is derived from an EMBL/GenBank/DDBJ whole genome shotgun (WGS) entry which is preliminary data.</text>
</comment>